<gene>
    <name evidence="1" type="ORF">LR48_Vigan02g156100</name>
</gene>
<dbReference type="AlphaFoldDB" id="A0A0L9TY23"/>
<dbReference type="EMBL" id="CM003372">
    <property type="protein sequence ID" value="KOM35411.1"/>
    <property type="molecule type" value="Genomic_DNA"/>
</dbReference>
<reference evidence="2" key="1">
    <citation type="journal article" date="2015" name="Proc. Natl. Acad. Sci. U.S.A.">
        <title>Genome sequencing of adzuki bean (Vigna angularis) provides insight into high starch and low fat accumulation and domestication.</title>
        <authorList>
            <person name="Yang K."/>
            <person name="Tian Z."/>
            <person name="Chen C."/>
            <person name="Luo L."/>
            <person name="Zhao B."/>
            <person name="Wang Z."/>
            <person name="Yu L."/>
            <person name="Li Y."/>
            <person name="Sun Y."/>
            <person name="Li W."/>
            <person name="Chen Y."/>
            <person name="Li Y."/>
            <person name="Zhang Y."/>
            <person name="Ai D."/>
            <person name="Zhao J."/>
            <person name="Shang C."/>
            <person name="Ma Y."/>
            <person name="Wu B."/>
            <person name="Wang M."/>
            <person name="Gao L."/>
            <person name="Sun D."/>
            <person name="Zhang P."/>
            <person name="Guo F."/>
            <person name="Wang W."/>
            <person name="Li Y."/>
            <person name="Wang J."/>
            <person name="Varshney R.K."/>
            <person name="Wang J."/>
            <person name="Ling H.Q."/>
            <person name="Wan P."/>
        </authorList>
    </citation>
    <scope>NUCLEOTIDE SEQUENCE</scope>
    <source>
        <strain evidence="2">cv. Jingnong 6</strain>
    </source>
</reference>
<evidence type="ECO:0000313" key="1">
    <source>
        <dbReference type="EMBL" id="KOM35411.1"/>
    </source>
</evidence>
<name>A0A0L9TY23_PHAAN</name>
<evidence type="ECO:0000313" key="2">
    <source>
        <dbReference type="Proteomes" id="UP000053144"/>
    </source>
</evidence>
<proteinExistence type="predicted"/>
<dbReference type="Gramene" id="KOM35411">
    <property type="protein sequence ID" value="KOM35411"/>
    <property type="gene ID" value="LR48_Vigan02g156100"/>
</dbReference>
<sequence length="88" mass="10161">MMNGFLLVATPPKEVSYISFFTVTTNYRKGFLRFPSSQPPQTTVRGFFDLLLHNHHRPSQKVLISLFTTPQTITRGFSLLLQNQHRLP</sequence>
<organism evidence="1 2">
    <name type="scientific">Phaseolus angularis</name>
    <name type="common">Azuki bean</name>
    <name type="synonym">Vigna angularis</name>
    <dbReference type="NCBI Taxonomy" id="3914"/>
    <lineage>
        <taxon>Eukaryota</taxon>
        <taxon>Viridiplantae</taxon>
        <taxon>Streptophyta</taxon>
        <taxon>Embryophyta</taxon>
        <taxon>Tracheophyta</taxon>
        <taxon>Spermatophyta</taxon>
        <taxon>Magnoliopsida</taxon>
        <taxon>eudicotyledons</taxon>
        <taxon>Gunneridae</taxon>
        <taxon>Pentapetalae</taxon>
        <taxon>rosids</taxon>
        <taxon>fabids</taxon>
        <taxon>Fabales</taxon>
        <taxon>Fabaceae</taxon>
        <taxon>Papilionoideae</taxon>
        <taxon>50 kb inversion clade</taxon>
        <taxon>NPAAA clade</taxon>
        <taxon>indigoferoid/millettioid clade</taxon>
        <taxon>Phaseoleae</taxon>
        <taxon>Vigna</taxon>
    </lineage>
</organism>
<accession>A0A0L9TY23</accession>
<protein>
    <submittedName>
        <fullName evidence="1">Uncharacterized protein</fullName>
    </submittedName>
</protein>
<dbReference type="Proteomes" id="UP000053144">
    <property type="component" value="Chromosome 2"/>
</dbReference>